<dbReference type="InterPro" id="IPR005861">
    <property type="entry name" value="HisP_aminotrans"/>
</dbReference>
<dbReference type="GO" id="GO:0030170">
    <property type="term" value="F:pyridoxal phosphate binding"/>
    <property type="evidence" value="ECO:0007669"/>
    <property type="project" value="UniProtKB-UniRule"/>
</dbReference>
<dbReference type="HAMAP" id="MF_01023">
    <property type="entry name" value="HisC_aminotrans_2"/>
    <property type="match status" value="1"/>
</dbReference>
<name>A0A1I6T3F7_9ACTN</name>
<feature type="domain" description="Aminotransferase class I/classII large" evidence="7">
    <location>
        <begin position="113"/>
        <end position="426"/>
    </location>
</feature>
<accession>A0A1I6T3F7</accession>
<dbReference type="GO" id="GO:0004400">
    <property type="term" value="F:histidinol-phosphate transaminase activity"/>
    <property type="evidence" value="ECO:0007669"/>
    <property type="project" value="InterPro"/>
</dbReference>
<keyword evidence="5 6" id="KW-0663">Pyridoxal phosphate</keyword>
<dbReference type="InterPro" id="IPR015421">
    <property type="entry name" value="PyrdxlP-dep_Trfase_major"/>
</dbReference>
<reference evidence="9" key="1">
    <citation type="submission" date="2016-10" db="EMBL/GenBank/DDBJ databases">
        <authorList>
            <person name="Varghese N."/>
            <person name="Submissions S."/>
        </authorList>
    </citation>
    <scope>NUCLEOTIDE SEQUENCE [LARGE SCALE GENOMIC DNA]</scope>
    <source>
        <strain evidence="9">CGMCC 4.7047</strain>
    </source>
</reference>
<dbReference type="InterPro" id="IPR024892">
    <property type="entry name" value="ArAT"/>
</dbReference>
<evidence type="ECO:0000256" key="3">
    <source>
        <dbReference type="ARBA" id="ARBA00022576"/>
    </source>
</evidence>
<dbReference type="NCBIfam" id="NF002878">
    <property type="entry name" value="PRK03321.1"/>
    <property type="match status" value="1"/>
</dbReference>
<dbReference type="HAMAP" id="MF_01513">
    <property type="entry name" value="Phe_aminotrans_2"/>
    <property type="match status" value="1"/>
</dbReference>
<dbReference type="STRING" id="1176198.SAMN05444716_104363"/>
<evidence type="ECO:0000313" key="8">
    <source>
        <dbReference type="EMBL" id="SFS83814.1"/>
    </source>
</evidence>
<comment type="function">
    <text evidence="6">Aminotransferase that catalyzes the conversion of aromatic amino acids and 2-oxoglutarate into corresponding aromatic oxo acids and L-glutamate.</text>
</comment>
<comment type="cofactor">
    <cofactor evidence="1 6">
        <name>pyridoxal 5'-phosphate</name>
        <dbReference type="ChEBI" id="CHEBI:597326"/>
    </cofactor>
</comment>
<keyword evidence="3 6" id="KW-0032">Aminotransferase</keyword>
<dbReference type="InterPro" id="IPR015424">
    <property type="entry name" value="PyrdxlP-dep_Trfase"/>
</dbReference>
<dbReference type="GO" id="GO:0000105">
    <property type="term" value="P:L-histidine biosynthetic process"/>
    <property type="evidence" value="ECO:0007669"/>
    <property type="project" value="InterPro"/>
</dbReference>
<evidence type="ECO:0000259" key="7">
    <source>
        <dbReference type="Pfam" id="PF00155"/>
    </source>
</evidence>
<keyword evidence="4 6" id="KW-0808">Transferase</keyword>
<dbReference type="Gene3D" id="3.40.640.10">
    <property type="entry name" value="Type I PLP-dependent aspartate aminotransferase-like (Major domain)"/>
    <property type="match status" value="1"/>
</dbReference>
<evidence type="ECO:0000256" key="2">
    <source>
        <dbReference type="ARBA" id="ARBA00011738"/>
    </source>
</evidence>
<dbReference type="Pfam" id="PF00155">
    <property type="entry name" value="Aminotran_1_2"/>
    <property type="match status" value="1"/>
</dbReference>
<dbReference type="AlphaFoldDB" id="A0A1I6T3F7"/>
<dbReference type="NCBIfam" id="TIGR01141">
    <property type="entry name" value="hisC"/>
    <property type="match status" value="1"/>
</dbReference>
<evidence type="ECO:0000256" key="4">
    <source>
        <dbReference type="ARBA" id="ARBA00022679"/>
    </source>
</evidence>
<dbReference type="Gene3D" id="3.90.1150.10">
    <property type="entry name" value="Aspartate Aminotransferase, domain 1"/>
    <property type="match status" value="1"/>
</dbReference>
<dbReference type="GO" id="GO:0008793">
    <property type="term" value="F:aromatic-amino-acid transaminase activity"/>
    <property type="evidence" value="ECO:0007669"/>
    <property type="project" value="UniProtKB-UniRule"/>
</dbReference>
<gene>
    <name evidence="6" type="primary">pat</name>
    <name evidence="8" type="ORF">SAMN05444716_104363</name>
</gene>
<dbReference type="PANTHER" id="PTHR43643">
    <property type="entry name" value="HISTIDINOL-PHOSPHATE AMINOTRANSFERASE 2"/>
    <property type="match status" value="1"/>
</dbReference>
<dbReference type="InterPro" id="IPR004839">
    <property type="entry name" value="Aminotransferase_I/II_large"/>
</dbReference>
<dbReference type="InterPro" id="IPR015422">
    <property type="entry name" value="PyrdxlP-dep_Trfase_small"/>
</dbReference>
<dbReference type="PROSITE" id="PS00599">
    <property type="entry name" value="AA_TRANSFER_CLASS_2"/>
    <property type="match status" value="1"/>
</dbReference>
<dbReference type="EC" id="2.6.1.57" evidence="6"/>
<keyword evidence="9" id="KW-1185">Reference proteome</keyword>
<organism evidence="8 9">
    <name type="scientific">Streptomyces harbinensis</name>
    <dbReference type="NCBI Taxonomy" id="1176198"/>
    <lineage>
        <taxon>Bacteria</taxon>
        <taxon>Bacillati</taxon>
        <taxon>Actinomycetota</taxon>
        <taxon>Actinomycetes</taxon>
        <taxon>Kitasatosporales</taxon>
        <taxon>Streptomycetaceae</taxon>
        <taxon>Streptomyces</taxon>
    </lineage>
</organism>
<dbReference type="Proteomes" id="UP000198873">
    <property type="component" value="Unassembled WGS sequence"/>
</dbReference>
<evidence type="ECO:0000256" key="5">
    <source>
        <dbReference type="ARBA" id="ARBA00022898"/>
    </source>
</evidence>
<dbReference type="InterPro" id="IPR001917">
    <property type="entry name" value="Aminotrans_II_pyridoxalP_BS"/>
</dbReference>
<feature type="modified residue" description="N6-(pyridoxal phosphate)lysine" evidence="6">
    <location>
        <position position="305"/>
    </location>
</feature>
<sequence>MYERLLPNAALEINGKRFTLTSDARQGARHRRGRAYERCAPAIGPVPGGYAWRGFPHTVWRMTVSSQDAPRDAVPDSVPAAEVAGPRLRAALEDIPAYLPGRPAAARADGRAVYKLSSNENPYPPLPGVLEAAVGAAGAFNRYPDLAAGELLAELSGHFGVPVSHLATGTGSVGVAQQLLQATAGPGDEVVYAWRSFEAYPIITQISGATSVRVPLTAGEEHDLDAMADAVTDRTRLIFVCTPNNPTGTAIGHAALSRFLDRVPSDVLVVIDEAYREFVRDDTAADGLALYRDRPNVCVLRTFSKAYGLAGLRVGFAVAHEPVAAALRKTAVPFGVSQIAQNAAIASLRAEPALLERVAALVAERTRVADALREQGWPVPDSQANFVWLRLGADTARFAAACEEAGVTVRPFAGEGVRITVAEPEANDVVLATAAAFRASVSS</sequence>
<comment type="catalytic activity">
    <reaction evidence="6">
        <text>an aromatic L-alpha-amino acid + 2-oxoglutarate = an aromatic oxo-acid + L-glutamate</text>
        <dbReference type="Rhea" id="RHEA:17533"/>
        <dbReference type="ChEBI" id="CHEBI:16810"/>
        <dbReference type="ChEBI" id="CHEBI:29985"/>
        <dbReference type="ChEBI" id="CHEBI:73309"/>
        <dbReference type="ChEBI" id="CHEBI:84824"/>
        <dbReference type="EC" id="2.6.1.57"/>
    </reaction>
</comment>
<dbReference type="InterPro" id="IPR050106">
    <property type="entry name" value="HistidinolP_aminotransfase"/>
</dbReference>
<evidence type="ECO:0000256" key="6">
    <source>
        <dbReference type="HAMAP-Rule" id="MF_01513"/>
    </source>
</evidence>
<dbReference type="PANTHER" id="PTHR43643:SF3">
    <property type="entry name" value="HISTIDINOL-PHOSPHATE AMINOTRANSFERASE"/>
    <property type="match status" value="1"/>
</dbReference>
<dbReference type="EMBL" id="FPAB01000004">
    <property type="protein sequence ID" value="SFS83814.1"/>
    <property type="molecule type" value="Genomic_DNA"/>
</dbReference>
<dbReference type="SUPFAM" id="SSF53383">
    <property type="entry name" value="PLP-dependent transferases"/>
    <property type="match status" value="1"/>
</dbReference>
<comment type="similarity">
    <text evidence="6">Belongs to the class-II pyridoxal-phosphate-dependent aminotransferase family.</text>
</comment>
<dbReference type="CDD" id="cd00609">
    <property type="entry name" value="AAT_like"/>
    <property type="match status" value="1"/>
</dbReference>
<evidence type="ECO:0000313" key="9">
    <source>
        <dbReference type="Proteomes" id="UP000198873"/>
    </source>
</evidence>
<comment type="subunit">
    <text evidence="2 6">Homodimer.</text>
</comment>
<evidence type="ECO:0000256" key="1">
    <source>
        <dbReference type="ARBA" id="ARBA00001933"/>
    </source>
</evidence>
<protein>
    <recommendedName>
        <fullName evidence="6">Aromatic amino acid aminotransferase</fullName>
        <shortName evidence="6">ArAT</shortName>
        <ecNumber evidence="6">2.6.1.57</ecNumber>
    </recommendedName>
</protein>
<proteinExistence type="inferred from homology"/>